<dbReference type="InterPro" id="IPR036979">
    <property type="entry name" value="CM_dom_sf"/>
</dbReference>
<dbReference type="Proteomes" id="UP001595528">
    <property type="component" value="Unassembled WGS sequence"/>
</dbReference>
<evidence type="ECO:0000256" key="2">
    <source>
        <dbReference type="SAM" id="MobiDB-lite"/>
    </source>
</evidence>
<accession>A0ABV7L6J9</accession>
<proteinExistence type="predicted"/>
<feature type="domain" description="Chorismate mutase" evidence="3">
    <location>
        <begin position="2"/>
        <end position="107"/>
    </location>
</feature>
<evidence type="ECO:0000259" key="3">
    <source>
        <dbReference type="PROSITE" id="PS51168"/>
    </source>
</evidence>
<dbReference type="InterPro" id="IPR036263">
    <property type="entry name" value="Chorismate_II_sf"/>
</dbReference>
<evidence type="ECO:0000313" key="5">
    <source>
        <dbReference type="Proteomes" id="UP001595528"/>
    </source>
</evidence>
<gene>
    <name evidence="4" type="ORF">ACFOGJ_22540</name>
</gene>
<keyword evidence="5" id="KW-1185">Reference proteome</keyword>
<dbReference type="SMART" id="SM00830">
    <property type="entry name" value="CM_2"/>
    <property type="match status" value="1"/>
</dbReference>
<dbReference type="RefSeq" id="WP_379904839.1">
    <property type="nucleotide sequence ID" value="NZ_JBHRTR010000036.1"/>
</dbReference>
<dbReference type="EMBL" id="JBHRTR010000036">
    <property type="protein sequence ID" value="MFC3230046.1"/>
    <property type="molecule type" value="Genomic_DNA"/>
</dbReference>
<protein>
    <recommendedName>
        <fullName evidence="1">chorismate mutase</fullName>
        <ecNumber evidence="1">5.4.99.5</ecNumber>
    </recommendedName>
</protein>
<dbReference type="Gene3D" id="1.20.59.10">
    <property type="entry name" value="Chorismate mutase"/>
    <property type="match status" value="1"/>
</dbReference>
<dbReference type="InterPro" id="IPR002701">
    <property type="entry name" value="CM_II_prokaryot"/>
</dbReference>
<dbReference type="GO" id="GO:0004106">
    <property type="term" value="F:chorismate mutase activity"/>
    <property type="evidence" value="ECO:0007669"/>
    <property type="project" value="UniProtKB-EC"/>
</dbReference>
<dbReference type="Pfam" id="PF01817">
    <property type="entry name" value="CM_2"/>
    <property type="match status" value="1"/>
</dbReference>
<evidence type="ECO:0000256" key="1">
    <source>
        <dbReference type="ARBA" id="ARBA00012404"/>
    </source>
</evidence>
<name>A0ABV7L6J9_9PROT</name>
<reference evidence="5" key="1">
    <citation type="journal article" date="2019" name="Int. J. Syst. Evol. Microbiol.">
        <title>The Global Catalogue of Microorganisms (GCM) 10K type strain sequencing project: providing services to taxonomists for standard genome sequencing and annotation.</title>
        <authorList>
            <consortium name="The Broad Institute Genomics Platform"/>
            <consortium name="The Broad Institute Genome Sequencing Center for Infectious Disease"/>
            <person name="Wu L."/>
            <person name="Ma J."/>
        </authorList>
    </citation>
    <scope>NUCLEOTIDE SEQUENCE [LARGE SCALE GENOMIC DNA]</scope>
    <source>
        <strain evidence="5">KCTC 42964</strain>
    </source>
</reference>
<dbReference type="SUPFAM" id="SSF48600">
    <property type="entry name" value="Chorismate mutase II"/>
    <property type="match status" value="1"/>
</dbReference>
<keyword evidence="4" id="KW-0413">Isomerase</keyword>
<dbReference type="PROSITE" id="PS51168">
    <property type="entry name" value="CHORISMATE_MUT_2"/>
    <property type="match status" value="1"/>
</dbReference>
<organism evidence="4 5">
    <name type="scientific">Marinibaculum pumilum</name>
    <dbReference type="NCBI Taxonomy" id="1766165"/>
    <lineage>
        <taxon>Bacteria</taxon>
        <taxon>Pseudomonadati</taxon>
        <taxon>Pseudomonadota</taxon>
        <taxon>Alphaproteobacteria</taxon>
        <taxon>Rhodospirillales</taxon>
        <taxon>Rhodospirillaceae</taxon>
        <taxon>Marinibaculum</taxon>
    </lineage>
</organism>
<feature type="region of interest" description="Disordered" evidence="2">
    <location>
        <begin position="37"/>
        <end position="59"/>
    </location>
</feature>
<evidence type="ECO:0000313" key="4">
    <source>
        <dbReference type="EMBL" id="MFC3230046.1"/>
    </source>
</evidence>
<dbReference type="EC" id="5.4.99.5" evidence="1"/>
<comment type="caution">
    <text evidence="4">The sequence shown here is derived from an EMBL/GenBank/DDBJ whole genome shotgun (WGS) entry which is preliminary data.</text>
</comment>
<sequence length="313" mass="33153">MAEKPRSLETLRKELDQLDQDLVGLLRRRAAIVQEVGRSKGRGGRGTSAAPGAAGGPGNGFILRPGREAEILRRLAQAEAAPLENGNLLRIFREVIGSLYGLQGRVRIAIQADGDRLGVWDVARNHFGASAQISWHNDPGAVIGAVCEVPNCVGLIPTPDDEGRVYWWRQLAATAGLVPKVIGGLPFYAIDGAALPRRPAWLMVGPGMPDPSGDDVSLVYVTVELEEMSRGRFIGMFADAGLTARMVTATAAVERGSDPAAGGPRDFLVEIDDFLPPDDPRIEAFRRRAGEAVSHVAVIGAYAVPLGAGPASG</sequence>